<evidence type="ECO:0000256" key="2">
    <source>
        <dbReference type="ARBA" id="ARBA00022737"/>
    </source>
</evidence>
<dbReference type="CDD" id="cd03215">
    <property type="entry name" value="ABC_Carb_Monos_II"/>
    <property type="match status" value="1"/>
</dbReference>
<dbReference type="Pfam" id="PF00005">
    <property type="entry name" value="ABC_tran"/>
    <property type="match status" value="2"/>
</dbReference>
<dbReference type="EMBL" id="BMNC01000028">
    <property type="protein sequence ID" value="GGN28710.1"/>
    <property type="molecule type" value="Genomic_DNA"/>
</dbReference>
<dbReference type="Gene3D" id="3.40.50.300">
    <property type="entry name" value="P-loop containing nucleotide triphosphate hydrolases"/>
    <property type="match status" value="2"/>
</dbReference>
<name>A0ABQ2IS69_9PSEU</name>
<dbReference type="InterPro" id="IPR017871">
    <property type="entry name" value="ABC_transporter-like_CS"/>
</dbReference>
<dbReference type="CDD" id="cd03216">
    <property type="entry name" value="ABC_Carb_Monos_I"/>
    <property type="match status" value="1"/>
</dbReference>
<comment type="caution">
    <text evidence="7">The sequence shown here is derived from an EMBL/GenBank/DDBJ whole genome shotgun (WGS) entry which is preliminary data.</text>
</comment>
<dbReference type="Proteomes" id="UP000597656">
    <property type="component" value="Unassembled WGS sequence"/>
</dbReference>
<dbReference type="InterPro" id="IPR003439">
    <property type="entry name" value="ABC_transporter-like_ATP-bd"/>
</dbReference>
<reference evidence="8" key="1">
    <citation type="journal article" date="2019" name="Int. J. Syst. Evol. Microbiol.">
        <title>The Global Catalogue of Microorganisms (GCM) 10K type strain sequencing project: providing services to taxonomists for standard genome sequencing and annotation.</title>
        <authorList>
            <consortium name="The Broad Institute Genomics Platform"/>
            <consortium name="The Broad Institute Genome Sequencing Center for Infectious Disease"/>
            <person name="Wu L."/>
            <person name="Ma J."/>
        </authorList>
    </citation>
    <scope>NUCLEOTIDE SEQUENCE [LARGE SCALE GENOMIC DNA]</scope>
    <source>
        <strain evidence="8">CGMCC 4.7319</strain>
    </source>
</reference>
<proteinExistence type="predicted"/>
<evidence type="ECO:0000256" key="5">
    <source>
        <dbReference type="SAM" id="MobiDB-lite"/>
    </source>
</evidence>
<feature type="domain" description="ABC transporter" evidence="6">
    <location>
        <begin position="259"/>
        <end position="502"/>
    </location>
</feature>
<keyword evidence="2" id="KW-0677">Repeat</keyword>
<dbReference type="SUPFAM" id="SSF52540">
    <property type="entry name" value="P-loop containing nucleoside triphosphate hydrolases"/>
    <property type="match status" value="2"/>
</dbReference>
<dbReference type="PANTHER" id="PTHR43790:SF9">
    <property type="entry name" value="GALACTOFURANOSE TRANSPORTER ATP-BINDING PROTEIN YTFR"/>
    <property type="match status" value="1"/>
</dbReference>
<protein>
    <submittedName>
        <fullName evidence="7">Ribose/galactose/methyl galactoside import ATP-binding protein 1</fullName>
    </submittedName>
</protein>
<dbReference type="InterPro" id="IPR003593">
    <property type="entry name" value="AAA+_ATPase"/>
</dbReference>
<dbReference type="PROSITE" id="PS00211">
    <property type="entry name" value="ABC_TRANSPORTER_1"/>
    <property type="match status" value="1"/>
</dbReference>
<keyword evidence="3" id="KW-0547">Nucleotide-binding</keyword>
<gene>
    <name evidence="7" type="ORF">GCM10011609_85110</name>
</gene>
<dbReference type="PANTHER" id="PTHR43790">
    <property type="entry name" value="CARBOHYDRATE TRANSPORT ATP-BINDING PROTEIN MG119-RELATED"/>
    <property type="match status" value="1"/>
</dbReference>
<dbReference type="PROSITE" id="PS50893">
    <property type="entry name" value="ABC_TRANSPORTER_2"/>
    <property type="match status" value="2"/>
</dbReference>
<dbReference type="InterPro" id="IPR027417">
    <property type="entry name" value="P-loop_NTPase"/>
</dbReference>
<dbReference type="InterPro" id="IPR050107">
    <property type="entry name" value="ABC_carbohydrate_import_ATPase"/>
</dbReference>
<keyword evidence="4 7" id="KW-0067">ATP-binding</keyword>
<feature type="region of interest" description="Disordered" evidence="5">
    <location>
        <begin position="241"/>
        <end position="265"/>
    </location>
</feature>
<organism evidence="7 8">
    <name type="scientific">Lentzea pudingi</name>
    <dbReference type="NCBI Taxonomy" id="1789439"/>
    <lineage>
        <taxon>Bacteria</taxon>
        <taxon>Bacillati</taxon>
        <taxon>Actinomycetota</taxon>
        <taxon>Actinomycetes</taxon>
        <taxon>Pseudonocardiales</taxon>
        <taxon>Pseudonocardiaceae</taxon>
        <taxon>Lentzea</taxon>
    </lineage>
</organism>
<evidence type="ECO:0000313" key="8">
    <source>
        <dbReference type="Proteomes" id="UP000597656"/>
    </source>
</evidence>
<keyword evidence="1" id="KW-0813">Transport</keyword>
<feature type="compositionally biased region" description="Basic and acidic residues" evidence="5">
    <location>
        <begin position="242"/>
        <end position="257"/>
    </location>
</feature>
<accession>A0ABQ2IS69</accession>
<sequence length="506" mass="53854">MYVASGITKHYQGVHALNGVDLTVRAGEVHALLGANGAGKSTLVKILVGAEQPTSGSLTLDGRPVRFADVGDAAEKGVAIVSQELNLFPDLSVLHNLFLTREPLRSGVLVDQAEMRRRARPVLEAVGLDVPVDRLVGQLRLSERQLVEIARALLGEPKLLLLDEPTSALRAAETARLLGVVRTLRDQGVGIVYVSHMLEDVFAVADNVTILRDGCVAVAGEPCTSMTIRGVVGHMLGAAKPLDGESAKRPERPEGEQPPHSAPLRLEGVAVADEVGPIDLTAHPGEVVGLAGLEGSGAHTVFEVIFGRRRADAGTITLPTGRPGPSSETQAVRSGVAFIPGDRRRLGLMLEKPIFENIAIVRGGPLRGMGFLLNGKAMLARAEHWRNRLGIRMSSPRTPVGHLSGGNQQKVVFAKWLETEPPLVLLDDPTRGVDIGAKAEMHAAVADMAASGRVVLVTSSDLKELSDICDRVVIFFQGRACGELRDQQLNEHSLLEAMNTGDLASC</sequence>
<evidence type="ECO:0000256" key="1">
    <source>
        <dbReference type="ARBA" id="ARBA00022448"/>
    </source>
</evidence>
<dbReference type="SMART" id="SM00382">
    <property type="entry name" value="AAA"/>
    <property type="match status" value="2"/>
</dbReference>
<evidence type="ECO:0000313" key="7">
    <source>
        <dbReference type="EMBL" id="GGN28710.1"/>
    </source>
</evidence>
<dbReference type="RefSeq" id="WP_189160537.1">
    <property type="nucleotide sequence ID" value="NZ_BMNC01000028.1"/>
</dbReference>
<dbReference type="GO" id="GO:0005524">
    <property type="term" value="F:ATP binding"/>
    <property type="evidence" value="ECO:0007669"/>
    <property type="project" value="UniProtKB-KW"/>
</dbReference>
<keyword evidence="8" id="KW-1185">Reference proteome</keyword>
<evidence type="ECO:0000256" key="3">
    <source>
        <dbReference type="ARBA" id="ARBA00022741"/>
    </source>
</evidence>
<evidence type="ECO:0000259" key="6">
    <source>
        <dbReference type="PROSITE" id="PS50893"/>
    </source>
</evidence>
<feature type="domain" description="ABC transporter" evidence="6">
    <location>
        <begin position="2"/>
        <end position="238"/>
    </location>
</feature>
<evidence type="ECO:0000256" key="4">
    <source>
        <dbReference type="ARBA" id="ARBA00022840"/>
    </source>
</evidence>